<protein>
    <submittedName>
        <fullName evidence="2">Uncharacterized protein</fullName>
    </submittedName>
</protein>
<dbReference type="RefSeq" id="WP_318712764.1">
    <property type="nucleotide sequence ID" value="NZ_JAWUDK010000025.1"/>
</dbReference>
<feature type="region of interest" description="Disordered" evidence="1">
    <location>
        <begin position="1"/>
        <end position="30"/>
    </location>
</feature>
<name>A0AAW9CJQ7_BIFLN</name>
<dbReference type="Gene3D" id="1.10.3290.10">
    <property type="entry name" value="Fido-like domain"/>
    <property type="match status" value="1"/>
</dbReference>
<comment type="caution">
    <text evidence="2">The sequence shown here is derived from an EMBL/GenBank/DDBJ whole genome shotgun (WGS) entry which is preliminary data.</text>
</comment>
<dbReference type="Proteomes" id="UP001272183">
    <property type="component" value="Unassembled WGS sequence"/>
</dbReference>
<gene>
    <name evidence="2" type="ORF">SCX10_06245</name>
</gene>
<dbReference type="EMBL" id="JAWUDL010000009">
    <property type="protein sequence ID" value="MDW7546423.1"/>
    <property type="molecule type" value="Genomic_DNA"/>
</dbReference>
<sequence>MMQSDAKGNWHDSKGRFMDKPKRIPNDVAPPMPYQSARDRCIEYAKRQNIDLIWKAASIEVRGLTFPETEEIYAGVNPENDQEVRKVLTVNNIKRAWEFLLEHSDDWLDWHYLSEYNRICGQYLEKEPGAMRNRPVSITGTD</sequence>
<evidence type="ECO:0000256" key="1">
    <source>
        <dbReference type="SAM" id="MobiDB-lite"/>
    </source>
</evidence>
<dbReference type="AlphaFoldDB" id="A0AAW9CJQ7"/>
<evidence type="ECO:0000313" key="2">
    <source>
        <dbReference type="EMBL" id="MDW7546423.1"/>
    </source>
</evidence>
<accession>A0AAW9CJQ7</accession>
<organism evidence="2 3">
    <name type="scientific">Bifidobacterium longum</name>
    <dbReference type="NCBI Taxonomy" id="216816"/>
    <lineage>
        <taxon>Bacteria</taxon>
        <taxon>Bacillati</taxon>
        <taxon>Actinomycetota</taxon>
        <taxon>Actinomycetes</taxon>
        <taxon>Bifidobacteriales</taxon>
        <taxon>Bifidobacteriaceae</taxon>
        <taxon>Bifidobacterium</taxon>
    </lineage>
</organism>
<dbReference type="InterPro" id="IPR036597">
    <property type="entry name" value="Fido-like_dom_sf"/>
</dbReference>
<feature type="compositionally biased region" description="Basic and acidic residues" evidence="1">
    <location>
        <begin position="8"/>
        <end position="25"/>
    </location>
</feature>
<proteinExistence type="predicted"/>
<reference evidence="2" key="1">
    <citation type="submission" date="2023-10" db="EMBL/GenBank/DDBJ databases">
        <title>Supernatant from a Refined Defined Microbial Community Protects Mice from Clostridioides difficile Infection.</title>
        <authorList>
            <person name="Douchant K."/>
            <person name="He S.-M."/>
            <person name="Noordhof C."/>
            <person name="Greenlaw J."/>
            <person name="Schroeter K."/>
            <person name="Vancuren S.J."/>
            <person name="Sjaarda C."/>
            <person name="Allen-Vercoe E."/>
            <person name="Gloor G.B."/>
            <person name="Vanner S.J."/>
            <person name="Petrof E.O."/>
            <person name="Sheth P.M."/>
            <person name="Guzman M."/>
        </authorList>
    </citation>
    <scope>NUCLEOTIDE SEQUENCE</scope>
    <source>
        <strain evidence="2">16-6-I_4_FM</strain>
    </source>
</reference>
<evidence type="ECO:0000313" key="3">
    <source>
        <dbReference type="Proteomes" id="UP001272183"/>
    </source>
</evidence>